<name>A0ABM5J7E2_DRORH</name>
<proteinExistence type="predicted"/>
<reference evidence="2" key="2">
    <citation type="submission" date="2025-05" db="UniProtKB">
        <authorList>
            <consortium name="EnsemblMetazoa"/>
        </authorList>
    </citation>
    <scope>IDENTIFICATION</scope>
</reference>
<sequence length="144" mass="15955">MALTFTYEELTSSHSLTVNETRYVNHDVARKRVPGVARSPSLNITLEHNILSLPYLYRLSERNLDHIKKFGEDINGYRSHQIVLIAGAICCALICVGLTYRQVTQARRSTAQLRKVIAQIGSAKGDLNSEGGVVNKVNRATANC</sequence>
<dbReference type="Pfam" id="PF07253">
    <property type="entry name" value="Gypsy"/>
    <property type="match status" value="1"/>
</dbReference>
<keyword evidence="3" id="KW-1185">Reference proteome</keyword>
<accession>A0ABM5J7E2</accession>
<dbReference type="InterPro" id="IPR009882">
    <property type="entry name" value="Gypsy"/>
</dbReference>
<dbReference type="RefSeq" id="XP_044314748.1">
    <property type="nucleotide sequence ID" value="XM_044458813.1"/>
</dbReference>
<feature type="transmembrane region" description="Helical" evidence="1">
    <location>
        <begin position="82"/>
        <end position="100"/>
    </location>
</feature>
<evidence type="ECO:0000256" key="1">
    <source>
        <dbReference type="SAM" id="Phobius"/>
    </source>
</evidence>
<keyword evidence="1" id="KW-0472">Membrane</keyword>
<dbReference type="GeneID" id="108041322"/>
<reference evidence="3" key="1">
    <citation type="journal article" date="2021" name="Elife">
        <title>Highly contiguous assemblies of 101 drosophilid genomes.</title>
        <authorList>
            <person name="Kim B.Y."/>
            <person name="Wang J.R."/>
            <person name="Miller D.E."/>
            <person name="Barmina O."/>
            <person name="Delaney E."/>
            <person name="Thompson A."/>
            <person name="Comeault A.A."/>
            <person name="Peede D."/>
            <person name="D'Agostino E.R."/>
            <person name="Pelaez J."/>
            <person name="Aguilar J.M."/>
            <person name="Haji D."/>
            <person name="Matsunaga T."/>
            <person name="Armstrong E.E."/>
            <person name="Zych M."/>
            <person name="Ogawa Y."/>
            <person name="Stamenkovic-Radak M."/>
            <person name="Jelic M."/>
            <person name="Veselinovic M.S."/>
            <person name="Tanaskovic M."/>
            <person name="Eric P."/>
            <person name="Gao J.J."/>
            <person name="Katoh T.K."/>
            <person name="Toda M.J."/>
            <person name="Watabe H."/>
            <person name="Watada M."/>
            <person name="Davis J.S."/>
            <person name="Moyle L.C."/>
            <person name="Manoli G."/>
            <person name="Bertolini E."/>
            <person name="Kostal V."/>
            <person name="Hawley R.S."/>
            <person name="Takahashi A."/>
            <person name="Jones C.D."/>
            <person name="Price D.K."/>
            <person name="Whiteman N."/>
            <person name="Kopp A."/>
            <person name="Matute D.R."/>
            <person name="Petrov D.A."/>
        </authorList>
    </citation>
    <scope>NUCLEOTIDE SEQUENCE [LARGE SCALE GENOMIC DNA]</scope>
</reference>
<evidence type="ECO:0000313" key="2">
    <source>
        <dbReference type="EnsemblMetazoa" id="XP_044314748.1"/>
    </source>
</evidence>
<dbReference type="Proteomes" id="UP001652680">
    <property type="component" value="Unassembled WGS sequence"/>
</dbReference>
<dbReference type="EnsemblMetazoa" id="XM_044458813.1">
    <property type="protein sequence ID" value="XP_044314748.1"/>
    <property type="gene ID" value="LOC108041322"/>
</dbReference>
<keyword evidence="1" id="KW-1133">Transmembrane helix</keyword>
<protein>
    <submittedName>
        <fullName evidence="2">Uncharacterized protein</fullName>
    </submittedName>
</protein>
<keyword evidence="1" id="KW-0812">Transmembrane</keyword>
<organism evidence="2 3">
    <name type="scientific">Drosophila rhopaloa</name>
    <name type="common">Fruit fly</name>
    <dbReference type="NCBI Taxonomy" id="1041015"/>
    <lineage>
        <taxon>Eukaryota</taxon>
        <taxon>Metazoa</taxon>
        <taxon>Ecdysozoa</taxon>
        <taxon>Arthropoda</taxon>
        <taxon>Hexapoda</taxon>
        <taxon>Insecta</taxon>
        <taxon>Pterygota</taxon>
        <taxon>Neoptera</taxon>
        <taxon>Endopterygota</taxon>
        <taxon>Diptera</taxon>
        <taxon>Brachycera</taxon>
        <taxon>Muscomorpha</taxon>
        <taxon>Ephydroidea</taxon>
        <taxon>Drosophilidae</taxon>
        <taxon>Drosophila</taxon>
        <taxon>Sophophora</taxon>
    </lineage>
</organism>
<evidence type="ECO:0000313" key="3">
    <source>
        <dbReference type="Proteomes" id="UP001652680"/>
    </source>
</evidence>